<dbReference type="OrthoDB" id="5421041at2759"/>
<dbReference type="GeneID" id="35602629"/>
<dbReference type="Proteomes" id="UP000225277">
    <property type="component" value="Unassembled WGS sequence"/>
</dbReference>
<proteinExistence type="predicted"/>
<protein>
    <submittedName>
        <fullName evidence="1">Uncharacterized protein</fullName>
    </submittedName>
</protein>
<dbReference type="EMBL" id="FJUY01000011">
    <property type="protein sequence ID" value="CZT21649.1"/>
    <property type="molecule type" value="Genomic_DNA"/>
</dbReference>
<keyword evidence="2" id="KW-1185">Reference proteome</keyword>
<dbReference type="RefSeq" id="XP_023628538.1">
    <property type="nucleotide sequence ID" value="XM_023772770.1"/>
</dbReference>
<name>A0A2D3VI39_9PEZI</name>
<evidence type="ECO:0000313" key="1">
    <source>
        <dbReference type="EMBL" id="CZT21649.1"/>
    </source>
</evidence>
<evidence type="ECO:0000313" key="2">
    <source>
        <dbReference type="Proteomes" id="UP000225277"/>
    </source>
</evidence>
<sequence length="92" mass="10630">MIKHSYKKLSRCLIKSELTGMQNNYKLQQIITVPLKEDEQVLEKLDSVWAKAASLIYSNFFYNADLADSKTTNFWIQLAQTTSTWNNSLLVP</sequence>
<accession>A0A2D3VI39</accession>
<reference evidence="1 2" key="1">
    <citation type="submission" date="2016-03" db="EMBL/GenBank/DDBJ databases">
        <authorList>
            <person name="Ploux O."/>
        </authorList>
    </citation>
    <scope>NUCLEOTIDE SEQUENCE [LARGE SCALE GENOMIC DNA]</scope>
    <source>
        <strain evidence="1 2">URUG2</strain>
    </source>
</reference>
<dbReference type="AlphaFoldDB" id="A0A2D3VI39"/>
<gene>
    <name evidence="1" type="ORF">RCC_07514</name>
</gene>
<organism evidence="1 2">
    <name type="scientific">Ramularia collo-cygni</name>
    <dbReference type="NCBI Taxonomy" id="112498"/>
    <lineage>
        <taxon>Eukaryota</taxon>
        <taxon>Fungi</taxon>
        <taxon>Dikarya</taxon>
        <taxon>Ascomycota</taxon>
        <taxon>Pezizomycotina</taxon>
        <taxon>Dothideomycetes</taxon>
        <taxon>Dothideomycetidae</taxon>
        <taxon>Mycosphaerellales</taxon>
        <taxon>Mycosphaerellaceae</taxon>
        <taxon>Ramularia</taxon>
    </lineage>
</organism>